<dbReference type="PANTHER" id="PTHR23504:SF15">
    <property type="entry name" value="MAJOR FACILITATOR SUPERFAMILY (MFS) PROFILE DOMAIN-CONTAINING PROTEIN"/>
    <property type="match status" value="1"/>
</dbReference>
<dbReference type="AlphaFoldDB" id="A0A0C3NJ43"/>
<feature type="transmembrane region" description="Helical" evidence="6">
    <location>
        <begin position="7"/>
        <end position="25"/>
    </location>
</feature>
<evidence type="ECO:0000256" key="2">
    <source>
        <dbReference type="ARBA" id="ARBA00022448"/>
    </source>
</evidence>
<proteinExistence type="predicted"/>
<evidence type="ECO:0000313" key="8">
    <source>
        <dbReference type="EMBL" id="KIN95393.1"/>
    </source>
</evidence>
<dbReference type="InterPro" id="IPR020846">
    <property type="entry name" value="MFS_dom"/>
</dbReference>
<dbReference type="InterPro" id="IPR011701">
    <property type="entry name" value="MFS"/>
</dbReference>
<reference evidence="9" key="2">
    <citation type="submission" date="2015-01" db="EMBL/GenBank/DDBJ databases">
        <title>Evolutionary Origins and Diversification of the Mycorrhizal Mutualists.</title>
        <authorList>
            <consortium name="DOE Joint Genome Institute"/>
            <consortium name="Mycorrhizal Genomics Consortium"/>
            <person name="Kohler A."/>
            <person name="Kuo A."/>
            <person name="Nagy L.G."/>
            <person name="Floudas D."/>
            <person name="Copeland A."/>
            <person name="Barry K.W."/>
            <person name="Cichocki N."/>
            <person name="Veneault-Fourrey C."/>
            <person name="LaButti K."/>
            <person name="Lindquist E.A."/>
            <person name="Lipzen A."/>
            <person name="Lundell T."/>
            <person name="Morin E."/>
            <person name="Murat C."/>
            <person name="Riley R."/>
            <person name="Ohm R."/>
            <person name="Sun H."/>
            <person name="Tunlid A."/>
            <person name="Henrissat B."/>
            <person name="Grigoriev I.V."/>
            <person name="Hibbett D.S."/>
            <person name="Martin F."/>
        </authorList>
    </citation>
    <scope>NUCLEOTIDE SEQUENCE [LARGE SCALE GENOMIC DNA]</scope>
    <source>
        <strain evidence="9">Marx 270</strain>
    </source>
</reference>
<evidence type="ECO:0000256" key="3">
    <source>
        <dbReference type="ARBA" id="ARBA00022692"/>
    </source>
</evidence>
<name>A0A0C3NJ43_PISTI</name>
<dbReference type="GO" id="GO:0022857">
    <property type="term" value="F:transmembrane transporter activity"/>
    <property type="evidence" value="ECO:0007669"/>
    <property type="project" value="InterPro"/>
</dbReference>
<keyword evidence="9" id="KW-1185">Reference proteome</keyword>
<keyword evidence="3 6" id="KW-0812">Transmembrane</keyword>
<feature type="transmembrane region" description="Helical" evidence="6">
    <location>
        <begin position="286"/>
        <end position="312"/>
    </location>
</feature>
<evidence type="ECO:0000256" key="4">
    <source>
        <dbReference type="ARBA" id="ARBA00022989"/>
    </source>
</evidence>
<reference evidence="8 9" key="1">
    <citation type="submission" date="2014-04" db="EMBL/GenBank/DDBJ databases">
        <authorList>
            <consortium name="DOE Joint Genome Institute"/>
            <person name="Kuo A."/>
            <person name="Kohler A."/>
            <person name="Costa M.D."/>
            <person name="Nagy L.G."/>
            <person name="Floudas D."/>
            <person name="Copeland A."/>
            <person name="Barry K.W."/>
            <person name="Cichocki N."/>
            <person name="Veneault-Fourrey C."/>
            <person name="LaButti K."/>
            <person name="Lindquist E.A."/>
            <person name="Lipzen A."/>
            <person name="Lundell T."/>
            <person name="Morin E."/>
            <person name="Murat C."/>
            <person name="Sun H."/>
            <person name="Tunlid A."/>
            <person name="Henrissat B."/>
            <person name="Grigoriev I.V."/>
            <person name="Hibbett D.S."/>
            <person name="Martin F."/>
            <person name="Nordberg H.P."/>
            <person name="Cantor M.N."/>
            <person name="Hua S.X."/>
        </authorList>
    </citation>
    <scope>NUCLEOTIDE SEQUENCE [LARGE SCALE GENOMIC DNA]</scope>
    <source>
        <strain evidence="8 9">Marx 270</strain>
    </source>
</reference>
<evidence type="ECO:0000256" key="5">
    <source>
        <dbReference type="ARBA" id="ARBA00023136"/>
    </source>
</evidence>
<dbReference type="OrthoDB" id="419616at2759"/>
<evidence type="ECO:0000256" key="6">
    <source>
        <dbReference type="SAM" id="Phobius"/>
    </source>
</evidence>
<feature type="transmembrane region" description="Helical" evidence="6">
    <location>
        <begin position="180"/>
        <end position="201"/>
    </location>
</feature>
<dbReference type="InParanoid" id="A0A0C3NJ43"/>
<feature type="transmembrane region" description="Helical" evidence="6">
    <location>
        <begin position="361"/>
        <end position="381"/>
    </location>
</feature>
<feature type="transmembrane region" description="Helical" evidence="6">
    <location>
        <begin position="60"/>
        <end position="86"/>
    </location>
</feature>
<dbReference type="GO" id="GO:0016020">
    <property type="term" value="C:membrane"/>
    <property type="evidence" value="ECO:0007669"/>
    <property type="project" value="UniProtKB-SubCell"/>
</dbReference>
<keyword evidence="5 6" id="KW-0472">Membrane</keyword>
<dbReference type="Proteomes" id="UP000054217">
    <property type="component" value="Unassembled WGS sequence"/>
</dbReference>
<evidence type="ECO:0000259" key="7">
    <source>
        <dbReference type="PROSITE" id="PS50850"/>
    </source>
</evidence>
<evidence type="ECO:0000313" key="9">
    <source>
        <dbReference type="Proteomes" id="UP000054217"/>
    </source>
</evidence>
<feature type="transmembrane region" description="Helical" evidence="6">
    <location>
        <begin position="257"/>
        <end position="280"/>
    </location>
</feature>
<dbReference type="SUPFAM" id="SSF103473">
    <property type="entry name" value="MFS general substrate transporter"/>
    <property type="match status" value="1"/>
</dbReference>
<keyword evidence="2" id="KW-0813">Transport</keyword>
<accession>A0A0C3NJ43</accession>
<feature type="transmembrane region" description="Helical" evidence="6">
    <location>
        <begin position="221"/>
        <end position="245"/>
    </location>
</feature>
<dbReference type="PROSITE" id="PS50850">
    <property type="entry name" value="MFS"/>
    <property type="match status" value="1"/>
</dbReference>
<comment type="subcellular location">
    <subcellularLocation>
        <location evidence="1">Membrane</location>
        <topology evidence="1">Multi-pass membrane protein</topology>
    </subcellularLocation>
</comment>
<feature type="transmembrane region" description="Helical" evidence="6">
    <location>
        <begin position="106"/>
        <end position="130"/>
    </location>
</feature>
<feature type="domain" description="Major facilitator superfamily (MFS) profile" evidence="7">
    <location>
        <begin position="1"/>
        <end position="386"/>
    </location>
</feature>
<sequence>MIGRKPVLMTGLLGLAVSMYCFGLSKTFLGLLFSRCLSGALNGNIGVMKSMIVEITDSTNLALACGFTPLAWFVGTTIGPLIGGLLERPAEKYPTVFGGTTFFKTYPYFLPCLMSSTFAVLCWFIAYFLLEETTTPQMSAKDYILGRKPKPQGPNGGLPTATANGVHCDKNEEQLPLRKLLVPNVLIAAGCYACLAFSDIASRTVLPVYFTVPIEMGGLGLGPSAIGTILSLQGLTSGVCQTLFFACLHDRLGPKNLYFMGSSLYFPAIILFPLTAWVARMRGLDYVVWVLVGSQMILFVIAGFAFSVTFVYISAAAPNRASIGATNGLAQMMASVMRALGPASANSAFSLSIQRHVMGGYFVYWMMMVMASVSVGMGFLLPKKPWRV</sequence>
<organism evidence="8 9">
    <name type="scientific">Pisolithus tinctorius Marx 270</name>
    <dbReference type="NCBI Taxonomy" id="870435"/>
    <lineage>
        <taxon>Eukaryota</taxon>
        <taxon>Fungi</taxon>
        <taxon>Dikarya</taxon>
        <taxon>Basidiomycota</taxon>
        <taxon>Agaricomycotina</taxon>
        <taxon>Agaricomycetes</taxon>
        <taxon>Agaricomycetidae</taxon>
        <taxon>Boletales</taxon>
        <taxon>Sclerodermatineae</taxon>
        <taxon>Pisolithaceae</taxon>
        <taxon>Pisolithus</taxon>
    </lineage>
</organism>
<dbReference type="EMBL" id="KN832069">
    <property type="protein sequence ID" value="KIN95393.1"/>
    <property type="molecule type" value="Genomic_DNA"/>
</dbReference>
<dbReference type="Gene3D" id="1.20.1250.20">
    <property type="entry name" value="MFS general substrate transporter like domains"/>
    <property type="match status" value="1"/>
</dbReference>
<gene>
    <name evidence="8" type="ORF">M404DRAFT_1007528</name>
</gene>
<keyword evidence="4 6" id="KW-1133">Transmembrane helix</keyword>
<dbReference type="PANTHER" id="PTHR23504">
    <property type="entry name" value="MAJOR FACILITATOR SUPERFAMILY DOMAIN-CONTAINING PROTEIN 10"/>
    <property type="match status" value="1"/>
</dbReference>
<evidence type="ECO:0000256" key="1">
    <source>
        <dbReference type="ARBA" id="ARBA00004141"/>
    </source>
</evidence>
<dbReference type="Pfam" id="PF07690">
    <property type="entry name" value="MFS_1"/>
    <property type="match status" value="1"/>
</dbReference>
<protein>
    <recommendedName>
        <fullName evidence="7">Major facilitator superfamily (MFS) profile domain-containing protein</fullName>
    </recommendedName>
</protein>
<dbReference type="InterPro" id="IPR036259">
    <property type="entry name" value="MFS_trans_sf"/>
</dbReference>
<dbReference type="HOGENOM" id="CLU_001265_54_6_1"/>